<reference evidence="3" key="1">
    <citation type="journal article" date="2019" name="Int. J. Syst. Evol. Microbiol.">
        <title>The Global Catalogue of Microorganisms (GCM) 10K type strain sequencing project: providing services to taxonomists for standard genome sequencing and annotation.</title>
        <authorList>
            <consortium name="The Broad Institute Genomics Platform"/>
            <consortium name="The Broad Institute Genome Sequencing Center for Infectious Disease"/>
            <person name="Wu L."/>
            <person name="Ma J."/>
        </authorList>
    </citation>
    <scope>NUCLEOTIDE SEQUENCE [LARGE SCALE GENOMIC DNA]</scope>
    <source>
        <strain evidence="3">CGMCC 1.15942</strain>
    </source>
</reference>
<keyword evidence="3" id="KW-1185">Reference proteome</keyword>
<dbReference type="CDD" id="cd04301">
    <property type="entry name" value="NAT_SF"/>
    <property type="match status" value="1"/>
</dbReference>
<dbReference type="EMBL" id="BMKI01000007">
    <property type="protein sequence ID" value="GGC97423.1"/>
    <property type="molecule type" value="Genomic_DNA"/>
</dbReference>
<dbReference type="InterPro" id="IPR000182">
    <property type="entry name" value="GNAT_dom"/>
</dbReference>
<gene>
    <name evidence="2" type="ORF">GCM10011573_28690</name>
</gene>
<dbReference type="SUPFAM" id="SSF55729">
    <property type="entry name" value="Acyl-CoA N-acyltransferases (Nat)"/>
    <property type="match status" value="1"/>
</dbReference>
<dbReference type="RefSeq" id="WP_088270733.1">
    <property type="nucleotide sequence ID" value="NZ_BMKI01000007.1"/>
</dbReference>
<dbReference type="Pfam" id="PF00583">
    <property type="entry name" value="Acetyltransf_1"/>
    <property type="match status" value="1"/>
</dbReference>
<evidence type="ECO:0000313" key="3">
    <source>
        <dbReference type="Proteomes" id="UP000630615"/>
    </source>
</evidence>
<organism evidence="2 3">
    <name type="scientific">Enterococcus wangshanyuanii</name>
    <dbReference type="NCBI Taxonomy" id="2005703"/>
    <lineage>
        <taxon>Bacteria</taxon>
        <taxon>Bacillati</taxon>
        <taxon>Bacillota</taxon>
        <taxon>Bacilli</taxon>
        <taxon>Lactobacillales</taxon>
        <taxon>Enterococcaceae</taxon>
        <taxon>Enterococcus</taxon>
    </lineage>
</organism>
<proteinExistence type="predicted"/>
<protein>
    <submittedName>
        <fullName evidence="2">N-acetyltransferase</fullName>
    </submittedName>
</protein>
<comment type="caution">
    <text evidence="2">The sequence shown here is derived from an EMBL/GenBank/DDBJ whole genome shotgun (WGS) entry which is preliminary data.</text>
</comment>
<name>A0ABQ1PI12_9ENTE</name>
<dbReference type="Proteomes" id="UP000630615">
    <property type="component" value="Unassembled WGS sequence"/>
</dbReference>
<dbReference type="Gene3D" id="3.40.630.30">
    <property type="match status" value="1"/>
</dbReference>
<sequence length="211" mass="25151">MNIVINKAKDYPLERLIEKVTELIYQGFEAKFTATLFSKEQAKKITALLSYFLCTTKENQLLIAESNQEICGCLFLTEQEDTYYYLKHLMRGKFTLLDRLKISLLLMLLSYKPKKGELHIDFISILPRYRNKKVGHLLLSHCQKIAKHQQKYLSLYVAKDNTPALVLYQNKGFFFIKKTTSILSQLIVKNKQWYFMEWRNQHENRYNRNNY</sequence>
<dbReference type="InterPro" id="IPR016181">
    <property type="entry name" value="Acyl_CoA_acyltransferase"/>
</dbReference>
<evidence type="ECO:0000313" key="2">
    <source>
        <dbReference type="EMBL" id="GGC97423.1"/>
    </source>
</evidence>
<dbReference type="PROSITE" id="PS51186">
    <property type="entry name" value="GNAT"/>
    <property type="match status" value="1"/>
</dbReference>
<accession>A0ABQ1PI12</accession>
<feature type="domain" description="N-acetyltransferase" evidence="1">
    <location>
        <begin position="11"/>
        <end position="201"/>
    </location>
</feature>
<evidence type="ECO:0000259" key="1">
    <source>
        <dbReference type="PROSITE" id="PS51186"/>
    </source>
</evidence>